<organism evidence="2 3">
    <name type="scientific">Cellulomonas carbonis T26</name>
    <dbReference type="NCBI Taxonomy" id="947969"/>
    <lineage>
        <taxon>Bacteria</taxon>
        <taxon>Bacillati</taxon>
        <taxon>Actinomycetota</taxon>
        <taxon>Actinomycetes</taxon>
        <taxon>Micrococcales</taxon>
        <taxon>Cellulomonadaceae</taxon>
        <taxon>Cellulomonas</taxon>
    </lineage>
</organism>
<gene>
    <name evidence="2" type="ORF">N868_01040</name>
</gene>
<name>A0A0A0BWH6_9CELL</name>
<evidence type="ECO:0000313" key="2">
    <source>
        <dbReference type="EMBL" id="KGM12246.1"/>
    </source>
</evidence>
<reference evidence="2 3" key="1">
    <citation type="submission" date="2013-08" db="EMBL/GenBank/DDBJ databases">
        <title>Genome sequencing of Cellulomonas carbonis T26.</title>
        <authorList>
            <person name="Chen F."/>
            <person name="Li Y."/>
            <person name="Wang G."/>
        </authorList>
    </citation>
    <scope>NUCLEOTIDE SEQUENCE [LARGE SCALE GENOMIC DNA]</scope>
    <source>
        <strain evidence="2 3">T26</strain>
    </source>
</reference>
<feature type="compositionally biased region" description="Low complexity" evidence="1">
    <location>
        <begin position="95"/>
        <end position="106"/>
    </location>
</feature>
<sequence>MRRRRLEEETVPCGARAAWTTGGPVERQVLAVAATDPVRLLQGRGPRATLEARAAVRPPDLRAPSGAAPASVTGRSDRSVPSTTRPLPRRRRSRTTWSPRTSTAPRALACAP</sequence>
<dbReference type="EMBL" id="AXCY01000007">
    <property type="protein sequence ID" value="KGM12246.1"/>
    <property type="molecule type" value="Genomic_DNA"/>
</dbReference>
<feature type="region of interest" description="Disordered" evidence="1">
    <location>
        <begin position="52"/>
        <end position="112"/>
    </location>
</feature>
<accession>A0A0A0BWH6</accession>
<evidence type="ECO:0000256" key="1">
    <source>
        <dbReference type="SAM" id="MobiDB-lite"/>
    </source>
</evidence>
<dbReference type="Proteomes" id="UP000029839">
    <property type="component" value="Unassembled WGS sequence"/>
</dbReference>
<comment type="caution">
    <text evidence="2">The sequence shown here is derived from an EMBL/GenBank/DDBJ whole genome shotgun (WGS) entry which is preliminary data.</text>
</comment>
<evidence type="ECO:0000313" key="3">
    <source>
        <dbReference type="Proteomes" id="UP000029839"/>
    </source>
</evidence>
<protein>
    <submittedName>
        <fullName evidence="2">Uncharacterized protein</fullName>
    </submittedName>
</protein>
<proteinExistence type="predicted"/>
<reference evidence="2 3" key="2">
    <citation type="journal article" date="2015" name="Stand. Genomic Sci.">
        <title>Draft genome sequence of Cellulomonas carbonis T26(T) and comparative analysis of six Cellulomonas genomes.</title>
        <authorList>
            <person name="Zhuang W."/>
            <person name="Zhang S."/>
            <person name="Xia X."/>
            <person name="Wang G."/>
        </authorList>
    </citation>
    <scope>NUCLEOTIDE SEQUENCE [LARGE SCALE GENOMIC DNA]</scope>
    <source>
        <strain evidence="2 3">T26</strain>
    </source>
</reference>
<keyword evidence="3" id="KW-1185">Reference proteome</keyword>
<dbReference type="AlphaFoldDB" id="A0A0A0BWH6"/>